<reference evidence="2 3" key="1">
    <citation type="submission" date="2020-07" db="EMBL/GenBank/DDBJ databases">
        <title>Sequencing the genomes of 1000 actinobacteria strains.</title>
        <authorList>
            <person name="Klenk H.-P."/>
        </authorList>
    </citation>
    <scope>NUCLEOTIDE SEQUENCE [LARGE SCALE GENOMIC DNA]</scope>
    <source>
        <strain evidence="2 3">DSM 44121</strain>
    </source>
</reference>
<evidence type="ECO:0000256" key="1">
    <source>
        <dbReference type="SAM" id="MobiDB-lite"/>
    </source>
</evidence>
<sequence length="168" mass="17754">MSELRDFWTDGDELADGTGRPDGDRPGAEPGDFAGEEPARAPRELATDILDEGVLRDLAQDLGGATARRLAEQYAAGLKRRLELLTVAALDRSGYAVYDTAAGLAVSGAMVGAVALARAAWAVAQDVVRTRAMPSVETLEQLMRLAHDTEVALVRHSRTGTPAPEPCG</sequence>
<comment type="caution">
    <text evidence="2">The sequence shown here is derived from an EMBL/GenBank/DDBJ whole genome shotgun (WGS) entry which is preliminary data.</text>
</comment>
<evidence type="ECO:0000313" key="3">
    <source>
        <dbReference type="Proteomes" id="UP000540568"/>
    </source>
</evidence>
<evidence type="ECO:0000313" key="2">
    <source>
        <dbReference type="EMBL" id="MBA8810967.1"/>
    </source>
</evidence>
<dbReference type="RefSeq" id="WP_182620173.1">
    <property type="nucleotide sequence ID" value="NZ_BAAATF010000009.1"/>
</dbReference>
<protein>
    <recommendedName>
        <fullName evidence="4">Hpt domain-containing protein</fullName>
    </recommendedName>
</protein>
<gene>
    <name evidence="2" type="ORF">FHX71_004974</name>
</gene>
<dbReference type="SUPFAM" id="SSF47226">
    <property type="entry name" value="Histidine-containing phosphotransfer domain, HPT domain"/>
    <property type="match status" value="1"/>
</dbReference>
<accession>A0A7W3JDQ5</accession>
<dbReference type="Proteomes" id="UP000540568">
    <property type="component" value="Unassembled WGS sequence"/>
</dbReference>
<feature type="region of interest" description="Disordered" evidence="1">
    <location>
        <begin position="1"/>
        <end position="42"/>
    </location>
</feature>
<dbReference type="GO" id="GO:0000160">
    <property type="term" value="P:phosphorelay signal transduction system"/>
    <property type="evidence" value="ECO:0007669"/>
    <property type="project" value="InterPro"/>
</dbReference>
<dbReference type="InterPro" id="IPR036641">
    <property type="entry name" value="HPT_dom_sf"/>
</dbReference>
<proteinExistence type="predicted"/>
<organism evidence="2 3">
    <name type="scientific">Promicromonospora sukumoe</name>
    <dbReference type="NCBI Taxonomy" id="88382"/>
    <lineage>
        <taxon>Bacteria</taxon>
        <taxon>Bacillati</taxon>
        <taxon>Actinomycetota</taxon>
        <taxon>Actinomycetes</taxon>
        <taxon>Micrococcales</taxon>
        <taxon>Promicromonosporaceae</taxon>
        <taxon>Promicromonospora</taxon>
    </lineage>
</organism>
<name>A0A7W3JDQ5_9MICO</name>
<keyword evidence="3" id="KW-1185">Reference proteome</keyword>
<dbReference type="Gene3D" id="1.20.120.160">
    <property type="entry name" value="HPT domain"/>
    <property type="match status" value="1"/>
</dbReference>
<dbReference type="EMBL" id="JACGWV010000003">
    <property type="protein sequence ID" value="MBA8810967.1"/>
    <property type="molecule type" value="Genomic_DNA"/>
</dbReference>
<dbReference type="AlphaFoldDB" id="A0A7W3JDQ5"/>
<evidence type="ECO:0008006" key="4">
    <source>
        <dbReference type="Google" id="ProtNLM"/>
    </source>
</evidence>